<dbReference type="EMBL" id="SJPZ01000001">
    <property type="protein sequence ID" value="TWU65650.1"/>
    <property type="molecule type" value="Genomic_DNA"/>
</dbReference>
<proteinExistence type="predicted"/>
<accession>A0A5C6FW59</accession>
<dbReference type="Proteomes" id="UP000316476">
    <property type="component" value="Unassembled WGS sequence"/>
</dbReference>
<feature type="domain" description="Pyrrolo-quinoline quinone repeat" evidence="1">
    <location>
        <begin position="38"/>
        <end position="297"/>
    </location>
</feature>
<dbReference type="PANTHER" id="PTHR35340">
    <property type="entry name" value="PQQ ENZYME REPEAT PROTEIN-RELATED"/>
    <property type="match status" value="1"/>
</dbReference>
<organism evidence="2 3">
    <name type="scientific">Crateriforma conspicua</name>
    <dbReference type="NCBI Taxonomy" id="2527996"/>
    <lineage>
        <taxon>Bacteria</taxon>
        <taxon>Pseudomonadati</taxon>
        <taxon>Planctomycetota</taxon>
        <taxon>Planctomycetia</taxon>
        <taxon>Planctomycetales</taxon>
        <taxon>Planctomycetaceae</taxon>
        <taxon>Crateriforma</taxon>
    </lineage>
</organism>
<dbReference type="SUPFAM" id="SSF63829">
    <property type="entry name" value="Calcium-dependent phosphotriesterase"/>
    <property type="match status" value="1"/>
</dbReference>
<dbReference type="AlphaFoldDB" id="A0A5C6FW59"/>
<dbReference type="InterPro" id="IPR002372">
    <property type="entry name" value="PQQ_rpt_dom"/>
</dbReference>
<dbReference type="InterPro" id="IPR053143">
    <property type="entry name" value="Arylsulfate_ST"/>
</dbReference>
<reference evidence="2 3" key="1">
    <citation type="submission" date="2019-02" db="EMBL/GenBank/DDBJ databases">
        <title>Deep-cultivation of Planctomycetes and their phenomic and genomic characterization uncovers novel biology.</title>
        <authorList>
            <person name="Wiegand S."/>
            <person name="Jogler M."/>
            <person name="Boedeker C."/>
            <person name="Pinto D."/>
            <person name="Vollmers J."/>
            <person name="Rivas-Marin E."/>
            <person name="Kohn T."/>
            <person name="Peeters S.H."/>
            <person name="Heuer A."/>
            <person name="Rast P."/>
            <person name="Oberbeckmann S."/>
            <person name="Bunk B."/>
            <person name="Jeske O."/>
            <person name="Meyerdierks A."/>
            <person name="Storesund J.E."/>
            <person name="Kallscheuer N."/>
            <person name="Luecker S."/>
            <person name="Lage O.M."/>
            <person name="Pohl T."/>
            <person name="Merkel B.J."/>
            <person name="Hornburger P."/>
            <person name="Mueller R.-W."/>
            <person name="Bruemmer F."/>
            <person name="Labrenz M."/>
            <person name="Spormann A.M."/>
            <person name="Op Den Camp H."/>
            <person name="Overmann J."/>
            <person name="Amann R."/>
            <person name="Jetten M.S.M."/>
            <person name="Mascher T."/>
            <person name="Medema M.H."/>
            <person name="Devos D.P."/>
            <person name="Kaster A.-K."/>
            <person name="Ovreas L."/>
            <person name="Rohde M."/>
            <person name="Galperin M.Y."/>
            <person name="Jogler C."/>
        </authorList>
    </citation>
    <scope>NUCLEOTIDE SEQUENCE [LARGE SCALE GENOMIC DNA]</scope>
    <source>
        <strain evidence="2 3">V7</strain>
    </source>
</reference>
<sequence length="322" mass="35581">MLVMIRNLASLRATAALLCGFLFAGNLWAEHRVLLQGDGRLVIVEPDGSLSWQMPWGAIHDIHRLENGRILTRRGKAEVVEIDPDSRQVVWSYDSAAANGNAGKRVEVHAFERLPGGHTMIAESGTARIIEVNREGEIQREIPLVVDHPNAHSDTRLVRRTPDDDYLVAHEADGKVRQYDRETGEVVWDYSVPLFGKQPAKGHGPDAFGNRLFAALRLPDGNTLIATGNGHGVIEVTPDKEIVWELHQDDLPGIRLAWVTTLEVLPSGHLVIGNCHAGPGQPLLVQIDRKTKEVVWTLDRFDDFGNAVSNSQLLDLAGQTIR</sequence>
<dbReference type="InterPro" id="IPR015943">
    <property type="entry name" value="WD40/YVTN_repeat-like_dom_sf"/>
</dbReference>
<dbReference type="PANTHER" id="PTHR35340:SF5">
    <property type="entry name" value="ASST-DOMAIN-CONTAINING PROTEIN"/>
    <property type="match status" value="1"/>
</dbReference>
<protein>
    <recommendedName>
        <fullName evidence="1">Pyrrolo-quinoline quinone repeat domain-containing protein</fullName>
    </recommendedName>
</protein>
<name>A0A5C6FW59_9PLAN</name>
<dbReference type="Pfam" id="PF13360">
    <property type="entry name" value="PQQ_2"/>
    <property type="match status" value="1"/>
</dbReference>
<evidence type="ECO:0000259" key="1">
    <source>
        <dbReference type="Pfam" id="PF13360"/>
    </source>
</evidence>
<dbReference type="Gene3D" id="2.130.10.10">
    <property type="entry name" value="YVTN repeat-like/Quinoprotein amine dehydrogenase"/>
    <property type="match status" value="1"/>
</dbReference>
<comment type="caution">
    <text evidence="2">The sequence shown here is derived from an EMBL/GenBank/DDBJ whole genome shotgun (WGS) entry which is preliminary data.</text>
</comment>
<gene>
    <name evidence="2" type="ORF">V7x_11980</name>
</gene>
<evidence type="ECO:0000313" key="2">
    <source>
        <dbReference type="EMBL" id="TWU65650.1"/>
    </source>
</evidence>
<evidence type="ECO:0000313" key="3">
    <source>
        <dbReference type="Proteomes" id="UP000316476"/>
    </source>
</evidence>